<keyword evidence="2" id="KW-1185">Reference proteome</keyword>
<reference evidence="1 2" key="1">
    <citation type="submission" date="2019-02" db="EMBL/GenBank/DDBJ databases">
        <title>Deep-cultivation of Planctomycetes and their phenomic and genomic characterization uncovers novel biology.</title>
        <authorList>
            <person name="Wiegand S."/>
            <person name="Jogler M."/>
            <person name="Boedeker C."/>
            <person name="Pinto D."/>
            <person name="Vollmers J."/>
            <person name="Rivas-Marin E."/>
            <person name="Kohn T."/>
            <person name="Peeters S.H."/>
            <person name="Heuer A."/>
            <person name="Rast P."/>
            <person name="Oberbeckmann S."/>
            <person name="Bunk B."/>
            <person name="Jeske O."/>
            <person name="Meyerdierks A."/>
            <person name="Storesund J.E."/>
            <person name="Kallscheuer N."/>
            <person name="Luecker S."/>
            <person name="Lage O.M."/>
            <person name="Pohl T."/>
            <person name="Merkel B.J."/>
            <person name="Hornburger P."/>
            <person name="Mueller R.-W."/>
            <person name="Bruemmer F."/>
            <person name="Labrenz M."/>
            <person name="Spormann A.M."/>
            <person name="Op Den Camp H."/>
            <person name="Overmann J."/>
            <person name="Amann R."/>
            <person name="Jetten M.S.M."/>
            <person name="Mascher T."/>
            <person name="Medema M.H."/>
            <person name="Devos D.P."/>
            <person name="Kaster A.-K."/>
            <person name="Ovreas L."/>
            <person name="Rohde M."/>
            <person name="Galperin M.Y."/>
            <person name="Jogler C."/>
        </authorList>
    </citation>
    <scope>NUCLEOTIDE SEQUENCE [LARGE SCALE GENOMIC DNA]</scope>
    <source>
        <strain evidence="1 2">CA13</strain>
    </source>
</reference>
<evidence type="ECO:0000313" key="2">
    <source>
        <dbReference type="Proteomes" id="UP000315010"/>
    </source>
</evidence>
<protein>
    <submittedName>
        <fullName evidence="1">Uncharacterized protein</fullName>
    </submittedName>
</protein>
<gene>
    <name evidence="1" type="ORF">CA13_65400</name>
</gene>
<dbReference type="RefSeq" id="WP_146403061.1">
    <property type="nucleotide sequence ID" value="NZ_SJPJ01000001.1"/>
</dbReference>
<evidence type="ECO:0000313" key="1">
    <source>
        <dbReference type="EMBL" id="TWT85058.1"/>
    </source>
</evidence>
<name>A0A5C5ZD23_9BACT</name>
<proteinExistence type="predicted"/>
<dbReference type="EMBL" id="SJPJ01000001">
    <property type="protein sequence ID" value="TWT85058.1"/>
    <property type="molecule type" value="Genomic_DNA"/>
</dbReference>
<sequence length="86" mass="9548">MESSKIDRDALKAKLQVEFEATLNAVADSVDNARDGVWIEDSEGISRQVLDRFRQQVYEATMQAKIDAAEAAFSPSEEHDGSSRSE</sequence>
<dbReference type="AlphaFoldDB" id="A0A5C5ZD23"/>
<dbReference type="OrthoDB" id="295983at2"/>
<dbReference type="Proteomes" id="UP000315010">
    <property type="component" value="Unassembled WGS sequence"/>
</dbReference>
<organism evidence="1 2">
    <name type="scientific">Novipirellula herctigrandis</name>
    <dbReference type="NCBI Taxonomy" id="2527986"/>
    <lineage>
        <taxon>Bacteria</taxon>
        <taxon>Pseudomonadati</taxon>
        <taxon>Planctomycetota</taxon>
        <taxon>Planctomycetia</taxon>
        <taxon>Pirellulales</taxon>
        <taxon>Pirellulaceae</taxon>
        <taxon>Novipirellula</taxon>
    </lineage>
</organism>
<accession>A0A5C5ZD23</accession>
<comment type="caution">
    <text evidence="1">The sequence shown here is derived from an EMBL/GenBank/DDBJ whole genome shotgun (WGS) entry which is preliminary data.</text>
</comment>